<evidence type="ECO:0000313" key="7">
    <source>
        <dbReference type="Proteomes" id="UP000539313"/>
    </source>
</evidence>
<name>A0A7W3MXX2_9ACTN</name>
<dbReference type="AlphaFoldDB" id="A0A7W3MXX2"/>
<dbReference type="SUPFAM" id="SSF53850">
    <property type="entry name" value="Periplasmic binding protein-like II"/>
    <property type="match status" value="1"/>
</dbReference>
<dbReference type="GO" id="GO:0032993">
    <property type="term" value="C:protein-DNA complex"/>
    <property type="evidence" value="ECO:0007669"/>
    <property type="project" value="TreeGrafter"/>
</dbReference>
<dbReference type="Gene3D" id="3.40.190.10">
    <property type="entry name" value="Periplasmic binding protein-like II"/>
    <property type="match status" value="2"/>
</dbReference>
<dbReference type="Gene3D" id="1.10.10.10">
    <property type="entry name" value="Winged helix-like DNA-binding domain superfamily/Winged helix DNA-binding domain"/>
    <property type="match status" value="1"/>
</dbReference>
<evidence type="ECO:0000256" key="2">
    <source>
        <dbReference type="ARBA" id="ARBA00023015"/>
    </source>
</evidence>
<keyword evidence="4" id="KW-0804">Transcription</keyword>
<dbReference type="FunFam" id="1.10.10.10:FF:000001">
    <property type="entry name" value="LysR family transcriptional regulator"/>
    <property type="match status" value="1"/>
</dbReference>
<evidence type="ECO:0000256" key="4">
    <source>
        <dbReference type="ARBA" id="ARBA00023163"/>
    </source>
</evidence>
<evidence type="ECO:0000256" key="3">
    <source>
        <dbReference type="ARBA" id="ARBA00023125"/>
    </source>
</evidence>
<accession>A0A7W3MXX2</accession>
<keyword evidence="2" id="KW-0805">Transcription regulation</keyword>
<dbReference type="Proteomes" id="UP000539313">
    <property type="component" value="Unassembled WGS sequence"/>
</dbReference>
<dbReference type="PANTHER" id="PTHR30346">
    <property type="entry name" value="TRANSCRIPTIONAL DUAL REGULATOR HCAR-RELATED"/>
    <property type="match status" value="1"/>
</dbReference>
<dbReference type="PROSITE" id="PS50931">
    <property type="entry name" value="HTH_LYSR"/>
    <property type="match status" value="1"/>
</dbReference>
<dbReference type="Pfam" id="PF03466">
    <property type="entry name" value="LysR_substrate"/>
    <property type="match status" value="1"/>
</dbReference>
<dbReference type="GO" id="GO:0003677">
    <property type="term" value="F:DNA binding"/>
    <property type="evidence" value="ECO:0007669"/>
    <property type="project" value="UniProtKB-KW"/>
</dbReference>
<dbReference type="Pfam" id="PF00126">
    <property type="entry name" value="HTH_1"/>
    <property type="match status" value="1"/>
</dbReference>
<dbReference type="EMBL" id="JACJII010000001">
    <property type="protein sequence ID" value="MBA9003876.1"/>
    <property type="molecule type" value="Genomic_DNA"/>
</dbReference>
<dbReference type="PRINTS" id="PR00039">
    <property type="entry name" value="HTHLYSR"/>
</dbReference>
<dbReference type="InterPro" id="IPR036388">
    <property type="entry name" value="WH-like_DNA-bd_sf"/>
</dbReference>
<reference evidence="6 7" key="1">
    <citation type="submission" date="2020-08" db="EMBL/GenBank/DDBJ databases">
        <title>Sequencing the genomes of 1000 actinobacteria strains.</title>
        <authorList>
            <person name="Klenk H.-P."/>
        </authorList>
    </citation>
    <scope>NUCLEOTIDE SEQUENCE [LARGE SCALE GENOMIC DNA]</scope>
    <source>
        <strain evidence="6 7">DSM 45823</strain>
    </source>
</reference>
<dbReference type="CDD" id="cd08414">
    <property type="entry name" value="PBP2_LTTR_aromatics_like"/>
    <property type="match status" value="1"/>
</dbReference>
<evidence type="ECO:0000259" key="5">
    <source>
        <dbReference type="PROSITE" id="PS50931"/>
    </source>
</evidence>
<dbReference type="InterPro" id="IPR005119">
    <property type="entry name" value="LysR_subst-bd"/>
</dbReference>
<organism evidence="6 7">
    <name type="scientific">Thermomonospora cellulosilytica</name>
    <dbReference type="NCBI Taxonomy" id="1411118"/>
    <lineage>
        <taxon>Bacteria</taxon>
        <taxon>Bacillati</taxon>
        <taxon>Actinomycetota</taxon>
        <taxon>Actinomycetes</taxon>
        <taxon>Streptosporangiales</taxon>
        <taxon>Thermomonosporaceae</taxon>
        <taxon>Thermomonospora</taxon>
    </lineage>
</organism>
<dbReference type="InterPro" id="IPR036390">
    <property type="entry name" value="WH_DNA-bd_sf"/>
</dbReference>
<evidence type="ECO:0000313" key="6">
    <source>
        <dbReference type="EMBL" id="MBA9003876.1"/>
    </source>
</evidence>
<keyword evidence="3 6" id="KW-0238">DNA-binding</keyword>
<feature type="domain" description="HTH lysR-type" evidence="5">
    <location>
        <begin position="1"/>
        <end position="59"/>
    </location>
</feature>
<dbReference type="RefSeq" id="WP_182705518.1">
    <property type="nucleotide sequence ID" value="NZ_JACJII010000001.1"/>
</dbReference>
<dbReference type="GO" id="GO:0003700">
    <property type="term" value="F:DNA-binding transcription factor activity"/>
    <property type="evidence" value="ECO:0007669"/>
    <property type="project" value="InterPro"/>
</dbReference>
<keyword evidence="7" id="KW-1185">Reference proteome</keyword>
<sequence>MNLVGHLECFVAVAEELHFGRAAERLGMAQPPLSQRIRRLEDELGIRLFDRSSRHVELTAPGRLLLAEARDILTRVDRIYSLAARARLGAVGTLRAGLPAGLGGPVLAALIEAFREHCPDLRLELQESGTAEQCRALAEGALDVGVLRHPCDARDFELGPMLAQPVGALVPADSPYAAREALHPADLADREAVLFPRDDAPGAHDELLAACRRHGFDPAAVHQARHPQFALGLVLAGTAVALTPRVEDSEGVVWRPFAADPLVLRTSCAWPRGRRDPVLERAVERFVSIATGVLRRHAGMTPLERAVPRRVVARPSSGFLV</sequence>
<comment type="caution">
    <text evidence="6">The sequence shown here is derived from an EMBL/GenBank/DDBJ whole genome shotgun (WGS) entry which is preliminary data.</text>
</comment>
<protein>
    <submittedName>
        <fullName evidence="6">DNA-binding transcriptional LysR family regulator</fullName>
    </submittedName>
</protein>
<dbReference type="InterPro" id="IPR000847">
    <property type="entry name" value="LysR_HTH_N"/>
</dbReference>
<dbReference type="PANTHER" id="PTHR30346:SF0">
    <property type="entry name" value="HCA OPERON TRANSCRIPTIONAL ACTIVATOR HCAR"/>
    <property type="match status" value="1"/>
</dbReference>
<comment type="similarity">
    <text evidence="1">Belongs to the LysR transcriptional regulatory family.</text>
</comment>
<dbReference type="SUPFAM" id="SSF46785">
    <property type="entry name" value="Winged helix' DNA-binding domain"/>
    <property type="match status" value="1"/>
</dbReference>
<evidence type="ECO:0000256" key="1">
    <source>
        <dbReference type="ARBA" id="ARBA00009437"/>
    </source>
</evidence>
<gene>
    <name evidence="6" type="ORF">HNR21_002758</name>
</gene>
<proteinExistence type="inferred from homology"/>